<feature type="domain" description="4Fe-4S ferredoxin-type" evidence="8">
    <location>
        <begin position="272"/>
        <end position="301"/>
    </location>
</feature>
<keyword evidence="1" id="KW-0813">Transport</keyword>
<name>A0ABW1KWD3_9PROT</name>
<dbReference type="Pfam" id="PF12801">
    <property type="entry name" value="Fer4_5"/>
    <property type="match status" value="1"/>
</dbReference>
<keyword evidence="2" id="KW-0004">4Fe-4S</keyword>
<dbReference type="EMBL" id="JBHPON010000002">
    <property type="protein sequence ID" value="MFC6036415.1"/>
    <property type="molecule type" value="Genomic_DNA"/>
</dbReference>
<evidence type="ECO:0000313" key="10">
    <source>
        <dbReference type="Proteomes" id="UP001596116"/>
    </source>
</evidence>
<keyword evidence="4" id="KW-0249">Electron transport</keyword>
<comment type="caution">
    <text evidence="9">The sequence shown here is derived from an EMBL/GenBank/DDBJ whole genome shotgun (WGS) entry which is preliminary data.</text>
</comment>
<feature type="transmembrane region" description="Helical" evidence="7">
    <location>
        <begin position="51"/>
        <end position="69"/>
    </location>
</feature>
<keyword evidence="10" id="KW-1185">Reference proteome</keyword>
<evidence type="ECO:0000256" key="1">
    <source>
        <dbReference type="ARBA" id="ARBA00022448"/>
    </source>
</evidence>
<dbReference type="InterPro" id="IPR051684">
    <property type="entry name" value="Electron_Trans/Redox"/>
</dbReference>
<evidence type="ECO:0000256" key="2">
    <source>
        <dbReference type="ARBA" id="ARBA00022485"/>
    </source>
</evidence>
<keyword evidence="7" id="KW-0472">Membrane</keyword>
<proteinExistence type="predicted"/>
<dbReference type="RefSeq" id="WP_379882354.1">
    <property type="nucleotide sequence ID" value="NZ_JBHPON010000002.1"/>
</dbReference>
<evidence type="ECO:0000313" key="9">
    <source>
        <dbReference type="EMBL" id="MFC6036415.1"/>
    </source>
</evidence>
<dbReference type="Proteomes" id="UP001596116">
    <property type="component" value="Unassembled WGS sequence"/>
</dbReference>
<keyword evidence="5" id="KW-0408">Iron</keyword>
<keyword evidence="3" id="KW-0479">Metal-binding</keyword>
<dbReference type="Pfam" id="PF13746">
    <property type="entry name" value="Fer4_18"/>
    <property type="match status" value="1"/>
</dbReference>
<evidence type="ECO:0000256" key="4">
    <source>
        <dbReference type="ARBA" id="ARBA00022982"/>
    </source>
</evidence>
<evidence type="ECO:0000256" key="3">
    <source>
        <dbReference type="ARBA" id="ARBA00022723"/>
    </source>
</evidence>
<dbReference type="InterPro" id="IPR017896">
    <property type="entry name" value="4Fe4S_Fe-S-bd"/>
</dbReference>
<dbReference type="PROSITE" id="PS51379">
    <property type="entry name" value="4FE4S_FER_2"/>
    <property type="match status" value="1"/>
</dbReference>
<dbReference type="PANTHER" id="PTHR30176">
    <property type="entry name" value="FERREDOXIN-TYPE PROTEIN NAPH"/>
    <property type="match status" value="1"/>
</dbReference>
<protein>
    <submittedName>
        <fullName evidence="9">Cytochrome c oxidase accessory protein CcoG</fullName>
    </submittedName>
</protein>
<keyword evidence="7" id="KW-0812">Transmembrane</keyword>
<evidence type="ECO:0000259" key="8">
    <source>
        <dbReference type="PROSITE" id="PS51379"/>
    </source>
</evidence>
<dbReference type="PANTHER" id="PTHR30176:SF3">
    <property type="entry name" value="FERREDOXIN-TYPE PROTEIN NAPH"/>
    <property type="match status" value="1"/>
</dbReference>
<dbReference type="Gene3D" id="2.60.40.10">
    <property type="entry name" value="Immunoglobulins"/>
    <property type="match status" value="1"/>
</dbReference>
<keyword evidence="6" id="KW-0411">Iron-sulfur</keyword>
<gene>
    <name evidence="9" type="primary">ccoG</name>
    <name evidence="9" type="ORF">ACFMB1_12740</name>
</gene>
<dbReference type="InterPro" id="IPR017900">
    <property type="entry name" value="4Fe4S_Fe_S_CS"/>
</dbReference>
<dbReference type="PROSITE" id="PS00198">
    <property type="entry name" value="4FE4S_FER_1"/>
    <property type="match status" value="1"/>
</dbReference>
<sequence length="496" mass="55221">MSVTDPAPSSELSGGVVRHEVEAVNAAGTRTLYKAREPIYPKRVKGTFRNLKWIIMALTLGVYYITPWIRWPRGLGEPDQAVLVDFAGRRFYFFFIEIWPDQLYFLTGVLIIAALSLFLATALFGRIWCGYSCPQTVWTDLYVWVERRIEGDRNARMKLAKAKWTADKIRKRVTKHAIWILIGMATGGAWILYFHDAPSLARDFFRGDAPFTSYFFFALLTLTTYIFAGSMREQVCTYMCPWPRIQAALTDEETLEVTYKVDRGEPRGAHKKGDTWDGRGDCVSCRACVISCPMGIDIRDGAQLECINCALCIDACDDIMKKVGRPTGLIAYDTDANIARRQAGEKTTVKLLRPRTILYGAVLAFVCVLMIYGLSTQATMVVNVLRDRAPPFILMSDGSIRNAYTVKIVNRENYTRDLKITVEGPDGMVVGAVGEKAEGATVTLDAPGDTVRSVRIFATMPPGAAHGASIPVIVRVLDPDTGEEVLNPTVFMAGRE</sequence>
<dbReference type="InterPro" id="IPR032879">
    <property type="entry name" value="FixG_C"/>
</dbReference>
<organism evidence="9 10">
    <name type="scientific">Hyphococcus aureus</name>
    <dbReference type="NCBI Taxonomy" id="2666033"/>
    <lineage>
        <taxon>Bacteria</taxon>
        <taxon>Pseudomonadati</taxon>
        <taxon>Pseudomonadota</taxon>
        <taxon>Alphaproteobacteria</taxon>
        <taxon>Parvularculales</taxon>
        <taxon>Parvularculaceae</taxon>
        <taxon>Hyphococcus</taxon>
    </lineage>
</organism>
<feature type="transmembrane region" description="Helical" evidence="7">
    <location>
        <begin position="214"/>
        <end position="231"/>
    </location>
</feature>
<feature type="transmembrane region" description="Helical" evidence="7">
    <location>
        <begin position="356"/>
        <end position="374"/>
    </location>
</feature>
<reference evidence="9 10" key="1">
    <citation type="submission" date="2024-09" db="EMBL/GenBank/DDBJ databases">
        <authorList>
            <person name="Zhang Z.-H."/>
        </authorList>
    </citation>
    <scope>NUCLEOTIDE SEQUENCE [LARGE SCALE GENOMIC DNA]</scope>
    <source>
        <strain evidence="9 10">HHTR114</strain>
    </source>
</reference>
<accession>A0ABW1KWD3</accession>
<feature type="transmembrane region" description="Helical" evidence="7">
    <location>
        <begin position="177"/>
        <end position="194"/>
    </location>
</feature>
<evidence type="ECO:0000256" key="5">
    <source>
        <dbReference type="ARBA" id="ARBA00023004"/>
    </source>
</evidence>
<feature type="transmembrane region" description="Helical" evidence="7">
    <location>
        <begin position="103"/>
        <end position="124"/>
    </location>
</feature>
<evidence type="ECO:0000256" key="6">
    <source>
        <dbReference type="ARBA" id="ARBA00023014"/>
    </source>
</evidence>
<keyword evidence="7" id="KW-1133">Transmembrane helix</keyword>
<dbReference type="InterPro" id="IPR013783">
    <property type="entry name" value="Ig-like_fold"/>
</dbReference>
<dbReference type="InterPro" id="IPR014116">
    <property type="entry name" value="Cyt_c_oxidase_cbb3_FixG"/>
</dbReference>
<dbReference type="NCBIfam" id="TIGR02745">
    <property type="entry name" value="ccoG_rdxA_fixG"/>
    <property type="match status" value="1"/>
</dbReference>
<dbReference type="SUPFAM" id="SSF54862">
    <property type="entry name" value="4Fe-4S ferredoxins"/>
    <property type="match status" value="1"/>
</dbReference>
<dbReference type="Pfam" id="PF11614">
    <property type="entry name" value="FixG_C"/>
    <property type="match status" value="1"/>
</dbReference>
<evidence type="ECO:0000256" key="7">
    <source>
        <dbReference type="SAM" id="Phobius"/>
    </source>
</evidence>